<dbReference type="PANTHER" id="PTHR13767">
    <property type="entry name" value="TRNA-PSEUDOURIDINE SYNTHASE"/>
    <property type="match status" value="1"/>
</dbReference>
<feature type="compositionally biased region" description="Polar residues" evidence="6">
    <location>
        <begin position="299"/>
        <end position="321"/>
    </location>
</feature>
<evidence type="ECO:0000256" key="5">
    <source>
        <dbReference type="ARBA" id="ARBA00023235"/>
    </source>
</evidence>
<sequence length="410" mass="46168">MSGEKIYEGILAVNKPQGVTSAGVLRHLQKHFNSSELFKPWVDAEHARRKGFGNYRRRWKYKALNVKIGHGGTLDPLATGVLVTGIGAGTKFLKDFLSCTKTYETILLFGAETDTYDRLGKVVRRAPYEHITRDAVEKALDQFRGEIMQRPPIWSALRIQGKKLYEYAREGKQPPVSIKTRPVTVEGLEILEWYEPGTHDYKWPEEEMVPQEKAVMEEMMDKIASLPVELADEVEIDEEQIGLEEDQGSSKRKSPPPVTPGSSDPEPKKQKINSQSTSAEVEPVSQPPKKTVEREEQLAISSSPQTSSDNHNSNSQRSPTPTYSPPPAVKISLTVSSGFYVRSFAHDLGKAVGSCGLMSSLVRSRQGEFDLHPDKTLEYEDLERGEEFWGPKVQRFLEGWERKKAHEKES</sequence>
<dbReference type="Pfam" id="PF01509">
    <property type="entry name" value="TruB_N"/>
    <property type="match status" value="1"/>
</dbReference>
<evidence type="ECO:0000256" key="2">
    <source>
        <dbReference type="ARBA" id="ARBA00008999"/>
    </source>
</evidence>
<name>A0A232M0Y7_9EURO</name>
<reference evidence="8 9" key="1">
    <citation type="journal article" date="2015" name="Environ. Microbiol.">
        <title>Metagenome sequence of Elaphomyces granulatus from sporocarp tissue reveals Ascomycota ectomycorrhizal fingerprints of genome expansion and a Proteobacteria-rich microbiome.</title>
        <authorList>
            <person name="Quandt C.A."/>
            <person name="Kohler A."/>
            <person name="Hesse C.N."/>
            <person name="Sharpton T.J."/>
            <person name="Martin F."/>
            <person name="Spatafora J.W."/>
        </authorList>
    </citation>
    <scope>NUCLEOTIDE SEQUENCE [LARGE SCALE GENOMIC DNA]</scope>
    <source>
        <strain evidence="8 9">OSC145934</strain>
    </source>
</reference>
<keyword evidence="5" id="KW-0413">Isomerase</keyword>
<evidence type="ECO:0000313" key="9">
    <source>
        <dbReference type="Proteomes" id="UP000243515"/>
    </source>
</evidence>
<comment type="similarity">
    <text evidence="2">Belongs to the pseudouridine synthase TruB family.</text>
</comment>
<dbReference type="InterPro" id="IPR002501">
    <property type="entry name" value="PsdUridine_synth_N"/>
</dbReference>
<dbReference type="EMBL" id="NPHW01003151">
    <property type="protein sequence ID" value="OXV10071.1"/>
    <property type="molecule type" value="Genomic_DNA"/>
</dbReference>
<keyword evidence="9" id="KW-1185">Reference proteome</keyword>
<feature type="domain" description="Pseudouridine synthase II N-terminal" evidence="7">
    <location>
        <begin position="66"/>
        <end position="196"/>
    </location>
</feature>
<dbReference type="OrthoDB" id="9995526at2759"/>
<dbReference type="SUPFAM" id="SSF55120">
    <property type="entry name" value="Pseudouridine synthase"/>
    <property type="match status" value="1"/>
</dbReference>
<comment type="catalytic activity">
    <reaction evidence="1">
        <text>a uridine in mRNA = a pseudouridine in mRNA</text>
        <dbReference type="Rhea" id="RHEA:56644"/>
        <dbReference type="Rhea" id="RHEA-COMP:14658"/>
        <dbReference type="Rhea" id="RHEA-COMP:14659"/>
        <dbReference type="ChEBI" id="CHEBI:65314"/>
        <dbReference type="ChEBI" id="CHEBI:65315"/>
    </reaction>
</comment>
<dbReference type="GO" id="GO:0003723">
    <property type="term" value="F:RNA binding"/>
    <property type="evidence" value="ECO:0007669"/>
    <property type="project" value="InterPro"/>
</dbReference>
<dbReference type="PANTHER" id="PTHR13767:SF2">
    <property type="entry name" value="PSEUDOURIDYLATE SYNTHASE TRUB1"/>
    <property type="match status" value="1"/>
</dbReference>
<dbReference type="FunFam" id="3.30.2350.10:FF:000014">
    <property type="entry name" value="PUS4p Pseudouridine synthase"/>
    <property type="match status" value="1"/>
</dbReference>
<feature type="region of interest" description="Disordered" evidence="6">
    <location>
        <begin position="241"/>
        <end position="329"/>
    </location>
</feature>
<dbReference type="GO" id="GO:0005634">
    <property type="term" value="C:nucleus"/>
    <property type="evidence" value="ECO:0007669"/>
    <property type="project" value="TreeGrafter"/>
</dbReference>
<comment type="caution">
    <text evidence="8">The sequence shown here is derived from an EMBL/GenBank/DDBJ whole genome shotgun (WGS) entry which is preliminary data.</text>
</comment>
<evidence type="ECO:0000256" key="1">
    <source>
        <dbReference type="ARBA" id="ARBA00001166"/>
    </source>
</evidence>
<dbReference type="InterPro" id="IPR020103">
    <property type="entry name" value="PsdUridine_synth_cat_dom_sf"/>
</dbReference>
<keyword evidence="4" id="KW-0819">tRNA processing</keyword>
<evidence type="ECO:0000256" key="6">
    <source>
        <dbReference type="SAM" id="MobiDB-lite"/>
    </source>
</evidence>
<evidence type="ECO:0000259" key="7">
    <source>
        <dbReference type="Pfam" id="PF01509"/>
    </source>
</evidence>
<dbReference type="EC" id="5.4.99.25" evidence="3"/>
<evidence type="ECO:0000256" key="3">
    <source>
        <dbReference type="ARBA" id="ARBA00012787"/>
    </source>
</evidence>
<organism evidence="8 9">
    <name type="scientific">Elaphomyces granulatus</name>
    <dbReference type="NCBI Taxonomy" id="519963"/>
    <lineage>
        <taxon>Eukaryota</taxon>
        <taxon>Fungi</taxon>
        <taxon>Dikarya</taxon>
        <taxon>Ascomycota</taxon>
        <taxon>Pezizomycotina</taxon>
        <taxon>Eurotiomycetes</taxon>
        <taxon>Eurotiomycetidae</taxon>
        <taxon>Eurotiales</taxon>
        <taxon>Elaphomycetaceae</taxon>
        <taxon>Elaphomyces</taxon>
    </lineage>
</organism>
<evidence type="ECO:0000313" key="8">
    <source>
        <dbReference type="EMBL" id="OXV10071.1"/>
    </source>
</evidence>
<dbReference type="HAMAP" id="MF_01080">
    <property type="entry name" value="TruB_bact"/>
    <property type="match status" value="1"/>
</dbReference>
<gene>
    <name evidence="8" type="ORF">Egran_02166</name>
</gene>
<evidence type="ECO:0000256" key="4">
    <source>
        <dbReference type="ARBA" id="ARBA00022694"/>
    </source>
</evidence>
<dbReference type="Gene3D" id="3.30.2350.10">
    <property type="entry name" value="Pseudouridine synthase"/>
    <property type="match status" value="1"/>
</dbReference>
<protein>
    <recommendedName>
        <fullName evidence="3">tRNA pseudouridine(55) synthase</fullName>
        <ecNumber evidence="3">5.4.99.25</ecNumber>
    </recommendedName>
</protein>
<proteinExistence type="inferred from homology"/>
<dbReference type="AlphaFoldDB" id="A0A232M0Y7"/>
<dbReference type="GO" id="GO:1990481">
    <property type="term" value="P:mRNA pseudouridine synthesis"/>
    <property type="evidence" value="ECO:0007669"/>
    <property type="project" value="TreeGrafter"/>
</dbReference>
<dbReference type="InterPro" id="IPR014780">
    <property type="entry name" value="tRNA_psdUridine_synth_TruB"/>
</dbReference>
<dbReference type="Proteomes" id="UP000243515">
    <property type="component" value="Unassembled WGS sequence"/>
</dbReference>
<dbReference type="GO" id="GO:0160148">
    <property type="term" value="F:tRNA pseudouridine(55) synthase activity"/>
    <property type="evidence" value="ECO:0007669"/>
    <property type="project" value="UniProtKB-EC"/>
</dbReference>
<accession>A0A232M0Y7</accession>
<dbReference type="GO" id="GO:0006400">
    <property type="term" value="P:tRNA modification"/>
    <property type="evidence" value="ECO:0007669"/>
    <property type="project" value="TreeGrafter"/>
</dbReference>